<dbReference type="InterPro" id="IPR007168">
    <property type="entry name" value="Phageshock_PspC_N"/>
</dbReference>
<dbReference type="AlphaFoldDB" id="A0A096B4P6"/>
<dbReference type="Pfam" id="PF04024">
    <property type="entry name" value="PspC"/>
    <property type="match status" value="1"/>
</dbReference>
<evidence type="ECO:0000256" key="2">
    <source>
        <dbReference type="ARBA" id="ARBA00022475"/>
    </source>
</evidence>
<comment type="caution">
    <text evidence="8">The sequence shown here is derived from an EMBL/GenBank/DDBJ whole genome shotgun (WGS) entry which is preliminary data.</text>
</comment>
<accession>A0A096B4P6</accession>
<evidence type="ECO:0000256" key="5">
    <source>
        <dbReference type="ARBA" id="ARBA00023136"/>
    </source>
</evidence>
<evidence type="ECO:0000313" key="9">
    <source>
        <dbReference type="Proteomes" id="UP000029585"/>
    </source>
</evidence>
<name>A0A096B4P6_FLAPL</name>
<evidence type="ECO:0000259" key="7">
    <source>
        <dbReference type="Pfam" id="PF04024"/>
    </source>
</evidence>
<comment type="subcellular location">
    <subcellularLocation>
        <location evidence="1">Cell membrane</location>
        <topology evidence="1">Single-pass membrane protein</topology>
    </subcellularLocation>
</comment>
<dbReference type="PATRIC" id="fig|742738.3.peg.3351"/>
<keyword evidence="2" id="KW-1003">Cell membrane</keyword>
<keyword evidence="3 6" id="KW-0812">Transmembrane</keyword>
<keyword evidence="9" id="KW-1185">Reference proteome</keyword>
<sequence length="68" mass="7400">MNETKKLYRLDHGALAGVCGGVAEYFNVDANLVRLIWVALCFAGTAGLWLYVAAALLLPKKSQAYPGW</sequence>
<evidence type="ECO:0000256" key="1">
    <source>
        <dbReference type="ARBA" id="ARBA00004162"/>
    </source>
</evidence>
<evidence type="ECO:0000256" key="3">
    <source>
        <dbReference type="ARBA" id="ARBA00022692"/>
    </source>
</evidence>
<evidence type="ECO:0000256" key="6">
    <source>
        <dbReference type="SAM" id="Phobius"/>
    </source>
</evidence>
<feature type="transmembrane region" description="Helical" evidence="6">
    <location>
        <begin position="35"/>
        <end position="58"/>
    </location>
</feature>
<dbReference type="RefSeq" id="WP_044942601.1">
    <property type="nucleotide sequence ID" value="NZ_KN174165.1"/>
</dbReference>
<dbReference type="PANTHER" id="PTHR33885">
    <property type="entry name" value="PHAGE SHOCK PROTEIN C"/>
    <property type="match status" value="1"/>
</dbReference>
<proteinExistence type="predicted"/>
<keyword evidence="4 6" id="KW-1133">Transmembrane helix</keyword>
<evidence type="ECO:0000256" key="4">
    <source>
        <dbReference type="ARBA" id="ARBA00022989"/>
    </source>
</evidence>
<gene>
    <name evidence="8" type="ORF">HMPREF9460_03256</name>
</gene>
<dbReference type="GO" id="GO:0005886">
    <property type="term" value="C:plasma membrane"/>
    <property type="evidence" value="ECO:0007669"/>
    <property type="project" value="UniProtKB-SubCell"/>
</dbReference>
<dbReference type="HOGENOM" id="CLU_143433_4_3_9"/>
<reference evidence="8 9" key="1">
    <citation type="submission" date="2011-08" db="EMBL/GenBank/DDBJ databases">
        <title>The Genome Sequence of Clostridium orbiscindens 1_3_50AFAA.</title>
        <authorList>
            <consortium name="The Broad Institute Genome Sequencing Platform"/>
            <person name="Earl A."/>
            <person name="Ward D."/>
            <person name="Feldgarden M."/>
            <person name="Gevers D."/>
            <person name="Daigneault M."/>
            <person name="Strauss J."/>
            <person name="Allen-Vercoe E."/>
            <person name="Young S.K."/>
            <person name="Zeng Q."/>
            <person name="Gargeya S."/>
            <person name="Fitzgerald M."/>
            <person name="Haas B."/>
            <person name="Abouelleil A."/>
            <person name="Alvarado L."/>
            <person name="Arachchi H.M."/>
            <person name="Berlin A."/>
            <person name="Brown A."/>
            <person name="Chapman S.B."/>
            <person name="Chen Z."/>
            <person name="Dunbar C."/>
            <person name="Freedman E."/>
            <person name="Gearin G."/>
            <person name="Gellesch M."/>
            <person name="Goldberg J."/>
            <person name="Griggs A."/>
            <person name="Gujja S."/>
            <person name="Heiman D."/>
            <person name="Howarth C."/>
            <person name="Larson L."/>
            <person name="Lui A."/>
            <person name="MacDonald P.J.P."/>
            <person name="Montmayeur A."/>
            <person name="Murphy C."/>
            <person name="Neiman D."/>
            <person name="Pearson M."/>
            <person name="Priest M."/>
            <person name="Roberts A."/>
            <person name="Saif S."/>
            <person name="Shea T."/>
            <person name="Shenoy N."/>
            <person name="Sisk P."/>
            <person name="Stolte C."/>
            <person name="Sykes S."/>
            <person name="Wortman J."/>
            <person name="Nusbaum C."/>
            <person name="Birren B."/>
        </authorList>
    </citation>
    <scope>NUCLEOTIDE SEQUENCE [LARGE SCALE GENOMIC DNA]</scope>
    <source>
        <strain evidence="8 9">1_3_50AFAA</strain>
    </source>
</reference>
<evidence type="ECO:0000313" key="8">
    <source>
        <dbReference type="EMBL" id="KGF53931.1"/>
    </source>
</evidence>
<keyword evidence="5 6" id="KW-0472">Membrane</keyword>
<feature type="domain" description="Phage shock protein PspC N-terminal" evidence="7">
    <location>
        <begin position="5"/>
        <end position="61"/>
    </location>
</feature>
<protein>
    <recommendedName>
        <fullName evidence="7">Phage shock protein PspC N-terminal domain-containing protein</fullName>
    </recommendedName>
</protein>
<dbReference type="Proteomes" id="UP000029585">
    <property type="component" value="Unassembled WGS sequence"/>
</dbReference>
<dbReference type="InterPro" id="IPR052027">
    <property type="entry name" value="PspC"/>
</dbReference>
<dbReference type="PANTHER" id="PTHR33885:SF3">
    <property type="entry name" value="PHAGE SHOCK PROTEIN C"/>
    <property type="match status" value="1"/>
</dbReference>
<dbReference type="eggNOG" id="COG1983">
    <property type="taxonomic scope" value="Bacteria"/>
</dbReference>
<dbReference type="EMBL" id="ADLO01000100">
    <property type="protein sequence ID" value="KGF53931.1"/>
    <property type="molecule type" value="Genomic_DNA"/>
</dbReference>
<organism evidence="8 9">
    <name type="scientific">Flavonifractor plautii 1_3_50AFAA</name>
    <dbReference type="NCBI Taxonomy" id="742738"/>
    <lineage>
        <taxon>Bacteria</taxon>
        <taxon>Bacillati</taxon>
        <taxon>Bacillota</taxon>
        <taxon>Clostridia</taxon>
        <taxon>Eubacteriales</taxon>
        <taxon>Oscillospiraceae</taxon>
        <taxon>Flavonifractor</taxon>
    </lineage>
</organism>